<reference evidence="1" key="1">
    <citation type="submission" date="2021-03" db="EMBL/GenBank/DDBJ databases">
        <authorList>
            <person name="Bekaert M."/>
        </authorList>
    </citation>
    <scope>NUCLEOTIDE SEQUENCE</scope>
</reference>
<evidence type="ECO:0000313" key="2">
    <source>
        <dbReference type="Proteomes" id="UP000683360"/>
    </source>
</evidence>
<organism evidence="1 2">
    <name type="scientific">Mytilus edulis</name>
    <name type="common">Blue mussel</name>
    <dbReference type="NCBI Taxonomy" id="6550"/>
    <lineage>
        <taxon>Eukaryota</taxon>
        <taxon>Metazoa</taxon>
        <taxon>Spiralia</taxon>
        <taxon>Lophotrochozoa</taxon>
        <taxon>Mollusca</taxon>
        <taxon>Bivalvia</taxon>
        <taxon>Autobranchia</taxon>
        <taxon>Pteriomorphia</taxon>
        <taxon>Mytilida</taxon>
        <taxon>Mytiloidea</taxon>
        <taxon>Mytilidae</taxon>
        <taxon>Mytilinae</taxon>
        <taxon>Mytilus</taxon>
    </lineage>
</organism>
<protein>
    <submittedName>
        <fullName evidence="1">Uncharacterized protein</fullName>
    </submittedName>
</protein>
<gene>
    <name evidence="1" type="ORF">MEDL_21937</name>
</gene>
<keyword evidence="2" id="KW-1185">Reference proteome</keyword>
<dbReference type="EMBL" id="CAJPWZ010001086">
    <property type="protein sequence ID" value="CAG2207688.1"/>
    <property type="molecule type" value="Genomic_DNA"/>
</dbReference>
<proteinExistence type="predicted"/>
<evidence type="ECO:0000313" key="1">
    <source>
        <dbReference type="EMBL" id="CAG2207688.1"/>
    </source>
</evidence>
<dbReference type="Proteomes" id="UP000683360">
    <property type="component" value="Unassembled WGS sequence"/>
</dbReference>
<name>A0A8S3RGK0_MYTED</name>
<accession>A0A8S3RGK0</accession>
<dbReference type="AlphaFoldDB" id="A0A8S3RGK0"/>
<sequence length="208" mass="24495">MFVMTEDNIKDYAENTYECLGIVLPEDLLLQYIIKWFPRKNTTTSSKEFLNDNRLLMNDTFRNALRTFMNDSKTELIASLIQNSSIDIFNTVFVMTEDEIKDNAENRYECFGLVIADNMLQTALRTYFKQLNTEDIEAPICTGGRDFLNKMFVMTKEDIKDKIDNQFECFGIVIPCHLLQQYIEKLMDDILPSSWYYCKRNSKDRKRG</sequence>
<comment type="caution">
    <text evidence="1">The sequence shown here is derived from an EMBL/GenBank/DDBJ whole genome shotgun (WGS) entry which is preliminary data.</text>
</comment>